<dbReference type="InterPro" id="IPR013915">
    <property type="entry name" value="Prp19_cc"/>
</dbReference>
<dbReference type="EMBL" id="CAJNOC010003434">
    <property type="protein sequence ID" value="CAF0982350.1"/>
    <property type="molecule type" value="Genomic_DNA"/>
</dbReference>
<dbReference type="OrthoDB" id="687049at2759"/>
<feature type="repeat" description="WD" evidence="17">
    <location>
        <begin position="482"/>
        <end position="515"/>
    </location>
</feature>
<evidence type="ECO:0000259" key="19">
    <source>
        <dbReference type="PROSITE" id="PS51698"/>
    </source>
</evidence>
<evidence type="ECO:0000256" key="18">
    <source>
        <dbReference type="RuleBase" id="RU367101"/>
    </source>
</evidence>
<dbReference type="FunFam" id="3.30.40.10:FF:000027">
    <property type="entry name" value="Pre-mRNA-processing factor 19, putative"/>
    <property type="match status" value="1"/>
</dbReference>
<accession>A0A814FG03</accession>
<dbReference type="Gene3D" id="3.30.40.10">
    <property type="entry name" value="Zinc/RING finger domain, C3HC4 (zinc finger)"/>
    <property type="match status" value="1"/>
</dbReference>
<dbReference type="GO" id="GO:0070534">
    <property type="term" value="P:protein K63-linked ubiquitination"/>
    <property type="evidence" value="ECO:0007669"/>
    <property type="project" value="UniProtKB-UniRule"/>
</dbReference>
<keyword evidence="14 18" id="KW-0508">mRNA splicing</keyword>
<keyword evidence="8 18" id="KW-0507">mRNA processing</keyword>
<evidence type="ECO:0000256" key="11">
    <source>
        <dbReference type="ARBA" id="ARBA00022737"/>
    </source>
</evidence>
<dbReference type="InterPro" id="IPR020472">
    <property type="entry name" value="WD40_PAC1"/>
</dbReference>
<dbReference type="GO" id="GO:0006281">
    <property type="term" value="P:DNA repair"/>
    <property type="evidence" value="ECO:0007669"/>
    <property type="project" value="UniProtKB-KW"/>
</dbReference>
<name>A0A814FG03_9BILA</name>
<evidence type="ECO:0000256" key="7">
    <source>
        <dbReference type="ARBA" id="ARBA00022574"/>
    </source>
</evidence>
<proteinExistence type="inferred from homology"/>
<dbReference type="Pfam" id="PF04564">
    <property type="entry name" value="U-box"/>
    <property type="match status" value="1"/>
</dbReference>
<comment type="similarity">
    <text evidence="4 18">Belongs to the WD repeat PRP19 family.</text>
</comment>
<comment type="function">
    <text evidence="18">Ubiquitin-protein ligase which is mainly involved pre-mRNA splicing and DNA repair. Required for pre-mRNA splicing as component of the spliceosome.</text>
</comment>
<evidence type="ECO:0000256" key="14">
    <source>
        <dbReference type="ARBA" id="ARBA00023187"/>
    </source>
</evidence>
<evidence type="ECO:0000256" key="13">
    <source>
        <dbReference type="ARBA" id="ARBA00022786"/>
    </source>
</evidence>
<dbReference type="PROSITE" id="PS00678">
    <property type="entry name" value="WD_REPEATS_1"/>
    <property type="match status" value="1"/>
</dbReference>
<keyword evidence="16 18" id="KW-0539">Nucleus</keyword>
<keyword evidence="12 18" id="KW-0227">DNA damage</keyword>
<dbReference type="SMART" id="SM00320">
    <property type="entry name" value="WD40"/>
    <property type="match status" value="7"/>
</dbReference>
<dbReference type="GO" id="GO:0005654">
    <property type="term" value="C:nucleoplasm"/>
    <property type="evidence" value="ECO:0007669"/>
    <property type="project" value="UniProtKB-SubCell"/>
</dbReference>
<comment type="subunit">
    <text evidence="18">Homotetramer.</text>
</comment>
<keyword evidence="10 18" id="KW-0747">Spliceosome</keyword>
<evidence type="ECO:0000256" key="4">
    <source>
        <dbReference type="ARBA" id="ARBA00006388"/>
    </source>
</evidence>
<dbReference type="SUPFAM" id="SSF50978">
    <property type="entry name" value="WD40 repeat-like"/>
    <property type="match status" value="1"/>
</dbReference>
<dbReference type="PROSITE" id="PS51698">
    <property type="entry name" value="U_BOX"/>
    <property type="match status" value="1"/>
</dbReference>
<dbReference type="CDD" id="cd16656">
    <property type="entry name" value="RING-Ubox_PRP19"/>
    <property type="match status" value="1"/>
</dbReference>
<evidence type="ECO:0000256" key="6">
    <source>
        <dbReference type="ARBA" id="ARBA00015618"/>
    </source>
</evidence>
<dbReference type="InterPro" id="IPR003613">
    <property type="entry name" value="Ubox_domain"/>
</dbReference>
<feature type="domain" description="U-box" evidence="19">
    <location>
        <begin position="1"/>
        <end position="72"/>
    </location>
</feature>
<evidence type="ECO:0000256" key="16">
    <source>
        <dbReference type="ARBA" id="ARBA00023242"/>
    </source>
</evidence>
<dbReference type="InterPro" id="IPR036322">
    <property type="entry name" value="WD40_repeat_dom_sf"/>
</dbReference>
<feature type="repeat" description="WD" evidence="17">
    <location>
        <begin position="257"/>
        <end position="298"/>
    </location>
</feature>
<keyword evidence="11" id="KW-0677">Repeat</keyword>
<dbReference type="GO" id="GO:0005737">
    <property type="term" value="C:cytoplasm"/>
    <property type="evidence" value="ECO:0007669"/>
    <property type="project" value="TreeGrafter"/>
</dbReference>
<evidence type="ECO:0000256" key="15">
    <source>
        <dbReference type="ARBA" id="ARBA00023204"/>
    </source>
</evidence>
<comment type="subcellular location">
    <subcellularLocation>
        <location evidence="2">Nucleus</location>
        <location evidence="2">Nucleoplasm</location>
    </subcellularLocation>
</comment>
<evidence type="ECO:0000256" key="9">
    <source>
        <dbReference type="ARBA" id="ARBA00022679"/>
    </source>
</evidence>
<feature type="repeat" description="WD" evidence="17">
    <location>
        <begin position="357"/>
        <end position="398"/>
    </location>
</feature>
<evidence type="ECO:0000256" key="8">
    <source>
        <dbReference type="ARBA" id="ARBA00022664"/>
    </source>
</evidence>
<dbReference type="UniPathway" id="UPA00143"/>
<dbReference type="Proteomes" id="UP000663879">
    <property type="component" value="Unassembled WGS sequence"/>
</dbReference>
<dbReference type="PROSITE" id="PS50082">
    <property type="entry name" value="WD_REPEATS_2"/>
    <property type="match status" value="4"/>
</dbReference>
<dbReference type="InterPro" id="IPR001680">
    <property type="entry name" value="WD40_rpt"/>
</dbReference>
<evidence type="ECO:0000313" key="21">
    <source>
        <dbReference type="Proteomes" id="UP000663879"/>
    </source>
</evidence>
<comment type="catalytic activity">
    <reaction evidence="1 18">
        <text>S-ubiquitinyl-[E2 ubiquitin-conjugating enzyme]-L-cysteine + [acceptor protein]-L-lysine = [E2 ubiquitin-conjugating enzyme]-L-cysteine + N(6)-ubiquitinyl-[acceptor protein]-L-lysine.</text>
        <dbReference type="EC" id="2.3.2.27"/>
    </reaction>
</comment>
<dbReference type="GO" id="GO:0000398">
    <property type="term" value="P:mRNA splicing, via spliceosome"/>
    <property type="evidence" value="ECO:0007669"/>
    <property type="project" value="InterPro"/>
</dbReference>
<dbReference type="InterPro" id="IPR055340">
    <property type="entry name" value="RING-Ubox_PRP19"/>
</dbReference>
<keyword evidence="21" id="KW-1185">Reference proteome</keyword>
<evidence type="ECO:0000256" key="10">
    <source>
        <dbReference type="ARBA" id="ARBA00022728"/>
    </source>
</evidence>
<keyword evidence="9 18" id="KW-0808">Transferase</keyword>
<keyword evidence="13 18" id="KW-0833">Ubl conjugation pathway</keyword>
<dbReference type="SUPFAM" id="SSF57850">
    <property type="entry name" value="RING/U-box"/>
    <property type="match status" value="1"/>
</dbReference>
<dbReference type="FunFam" id="2.130.10.10:FF:000043">
    <property type="entry name" value="pre-mRNA-processing factor 19"/>
    <property type="match status" value="1"/>
</dbReference>
<gene>
    <name evidence="20" type="ORF">OXX778_LOCUS15488</name>
</gene>
<dbReference type="InterPro" id="IPR015943">
    <property type="entry name" value="WD40/YVTN_repeat-like_dom_sf"/>
</dbReference>
<feature type="repeat" description="WD" evidence="17">
    <location>
        <begin position="399"/>
        <end position="440"/>
    </location>
</feature>
<protein>
    <recommendedName>
        <fullName evidence="6 18">Pre-mRNA-processing factor 19</fullName>
        <ecNumber evidence="5 18">2.3.2.27</ecNumber>
    </recommendedName>
</protein>
<evidence type="ECO:0000256" key="1">
    <source>
        <dbReference type="ARBA" id="ARBA00000900"/>
    </source>
</evidence>
<evidence type="ECO:0000256" key="5">
    <source>
        <dbReference type="ARBA" id="ARBA00012483"/>
    </source>
</evidence>
<dbReference type="EC" id="2.3.2.27" evidence="5 18"/>
<evidence type="ECO:0000256" key="2">
    <source>
        <dbReference type="ARBA" id="ARBA00004642"/>
    </source>
</evidence>
<dbReference type="Gene3D" id="2.130.10.10">
    <property type="entry name" value="YVTN repeat-like/Quinoprotein amine dehydrogenase"/>
    <property type="match status" value="1"/>
</dbReference>
<keyword evidence="7 17" id="KW-0853">WD repeat</keyword>
<dbReference type="SMART" id="SM00504">
    <property type="entry name" value="Ubox"/>
    <property type="match status" value="1"/>
</dbReference>
<dbReference type="GO" id="GO:0000974">
    <property type="term" value="C:Prp19 complex"/>
    <property type="evidence" value="ECO:0007669"/>
    <property type="project" value="UniProtKB-UniRule"/>
</dbReference>
<evidence type="ECO:0000256" key="3">
    <source>
        <dbReference type="ARBA" id="ARBA00004906"/>
    </source>
</evidence>
<dbReference type="PROSITE" id="PS50294">
    <property type="entry name" value="WD_REPEATS_REGION"/>
    <property type="match status" value="4"/>
</dbReference>
<evidence type="ECO:0000256" key="17">
    <source>
        <dbReference type="PROSITE-ProRule" id="PRU00221"/>
    </source>
</evidence>
<dbReference type="InterPro" id="IPR019775">
    <property type="entry name" value="WD40_repeat_CS"/>
</dbReference>
<dbReference type="GO" id="GO:0071006">
    <property type="term" value="C:U2-type catalytic step 1 spliceosome"/>
    <property type="evidence" value="ECO:0007669"/>
    <property type="project" value="TreeGrafter"/>
</dbReference>
<dbReference type="Pfam" id="PF24814">
    <property type="entry name" value="WD40_Prp19"/>
    <property type="match status" value="1"/>
</dbReference>
<comment type="pathway">
    <text evidence="3 18">Protein modification; protein ubiquitination.</text>
</comment>
<dbReference type="AlphaFoldDB" id="A0A814FG03"/>
<reference evidence="20" key="1">
    <citation type="submission" date="2021-02" db="EMBL/GenBank/DDBJ databases">
        <authorList>
            <person name="Nowell W R."/>
        </authorList>
    </citation>
    <scope>NUCLEOTIDE SEQUENCE</scope>
    <source>
        <strain evidence="20">Ploen Becks lab</strain>
    </source>
</reference>
<keyword evidence="15 18" id="KW-0234">DNA repair</keyword>
<dbReference type="InterPro" id="IPR038959">
    <property type="entry name" value="Prp19"/>
</dbReference>
<dbReference type="GO" id="GO:0061630">
    <property type="term" value="F:ubiquitin protein ligase activity"/>
    <property type="evidence" value="ECO:0007669"/>
    <property type="project" value="UniProtKB-UniRule"/>
</dbReference>
<comment type="caution">
    <text evidence="20">The sequence shown here is derived from an EMBL/GenBank/DDBJ whole genome shotgun (WGS) entry which is preliminary data.</text>
</comment>
<dbReference type="PANTHER" id="PTHR43995">
    <property type="entry name" value="PRE-MRNA-PROCESSING FACTOR 19"/>
    <property type="match status" value="1"/>
</dbReference>
<dbReference type="Pfam" id="PF08606">
    <property type="entry name" value="Prp19"/>
    <property type="match status" value="1"/>
</dbReference>
<evidence type="ECO:0000313" key="20">
    <source>
        <dbReference type="EMBL" id="CAF0982350.1"/>
    </source>
</evidence>
<evidence type="ECO:0000256" key="12">
    <source>
        <dbReference type="ARBA" id="ARBA00022763"/>
    </source>
</evidence>
<organism evidence="20 21">
    <name type="scientific">Brachionus calyciflorus</name>
    <dbReference type="NCBI Taxonomy" id="104777"/>
    <lineage>
        <taxon>Eukaryota</taxon>
        <taxon>Metazoa</taxon>
        <taxon>Spiralia</taxon>
        <taxon>Gnathifera</taxon>
        <taxon>Rotifera</taxon>
        <taxon>Eurotatoria</taxon>
        <taxon>Monogononta</taxon>
        <taxon>Pseudotrocha</taxon>
        <taxon>Ploima</taxon>
        <taxon>Brachionidae</taxon>
        <taxon>Brachionus</taxon>
    </lineage>
</organism>
<dbReference type="PANTHER" id="PTHR43995:SF1">
    <property type="entry name" value="PRE-MRNA-PROCESSING FACTOR 19"/>
    <property type="match status" value="1"/>
</dbReference>
<dbReference type="InterPro" id="IPR013083">
    <property type="entry name" value="Znf_RING/FYVE/PHD"/>
</dbReference>
<dbReference type="PRINTS" id="PR00320">
    <property type="entry name" value="GPROTEINBRPT"/>
</dbReference>
<sequence>MALVCTLCNEVPEQPVVSQVSGQIYEKRLILKYIDENGTDPMNSEALTPEQLIEVKTNPLVKPKPPSATSIPALLKCLQDEWDSVMLHSFTLRQQLQTARQELSHALYQHDAACRVIARLNKEVTAAREALATLKPHAAVNNNIQPQTMYAAETNENRPVVEEGISEEVAQKLQEKSASLTQMRKQKGKKIPDDLATIDEIKNFSCIGSHTGLHSASITGITALDIKLNDSNRILTGGMDKTAVVFDNSKEQIVATFKGHTKKITQVIYHPEEDTCITASADSTIRIWSVPVSQQVQFLKIHDSSVTGISLHPLGDYLLSCSTDEHWAFSDIRTGKMLLKVSSAASAPSAEGEPQLTGGNPVALTCAKFHPDGLIFATGTAESEIKIWDLKTKSNLANFPGHSGAITSLAFSENGYYLATAAEDSVIKLWDLRKLKNFKTLELEDKHEIRDLSFDFSGSYLACAGTDVRIYQVKQWDLLKVLDDHSGLATGVRFGHNAKTLVSSSLDKSIKIYSV</sequence>
<dbReference type="CDD" id="cd00200">
    <property type="entry name" value="WD40"/>
    <property type="match status" value="1"/>
</dbReference>